<gene>
    <name evidence="1" type="ORF">F6S82_11150</name>
</gene>
<sequence>MYTINFCPPGELAYVRFILCGRYFDLQPICRRYLQRSNYLSASALHAFGCRWQMFSCFFNFMVVPQSFK</sequence>
<dbReference type="Proteomes" id="UP000327007">
    <property type="component" value="Unassembled WGS sequence"/>
</dbReference>
<organism evidence="1 2">
    <name type="scientific">Bacteroides xylanisolvens</name>
    <dbReference type="NCBI Taxonomy" id="371601"/>
    <lineage>
        <taxon>Bacteria</taxon>
        <taxon>Pseudomonadati</taxon>
        <taxon>Bacteroidota</taxon>
        <taxon>Bacteroidia</taxon>
        <taxon>Bacteroidales</taxon>
        <taxon>Bacteroidaceae</taxon>
        <taxon>Bacteroides</taxon>
    </lineage>
</organism>
<dbReference type="AlphaFoldDB" id="A0AAI9S3R8"/>
<dbReference type="EMBL" id="VYQC01000006">
    <property type="protein sequence ID" value="KAA9046380.1"/>
    <property type="molecule type" value="Genomic_DNA"/>
</dbReference>
<evidence type="ECO:0000313" key="2">
    <source>
        <dbReference type="Proteomes" id="UP000327007"/>
    </source>
</evidence>
<protein>
    <submittedName>
        <fullName evidence="1">Uncharacterized protein</fullName>
    </submittedName>
</protein>
<name>A0AAI9S3R8_9BACE</name>
<evidence type="ECO:0000313" key="1">
    <source>
        <dbReference type="EMBL" id="KAA9046380.1"/>
    </source>
</evidence>
<proteinExistence type="predicted"/>
<reference evidence="2" key="1">
    <citation type="journal article" date="2018" name="J. Anim. Genet.">
        <title>Acquired interbacterial defense systems protect against interspecies antagonism in the human gut microbiome.</title>
        <authorList>
            <person name="Ross B.D."/>
            <person name="Verster A.J."/>
            <person name="Radey M.C."/>
            <person name="Schmidtke D.T."/>
            <person name="Pope C.E."/>
            <person name="Hoffman L.R."/>
            <person name="Hajjar A."/>
            <person name="Peterson S.B."/>
            <person name="Borenstein E."/>
            <person name="Mougous J."/>
        </authorList>
    </citation>
    <scope>NUCLEOTIDE SEQUENCE [LARGE SCALE GENOMIC DNA]</scope>
    <source>
        <strain evidence="2">H204</strain>
    </source>
</reference>
<comment type="caution">
    <text evidence="1">The sequence shown here is derived from an EMBL/GenBank/DDBJ whole genome shotgun (WGS) entry which is preliminary data.</text>
</comment>
<accession>A0AAI9S3R8</accession>